<evidence type="ECO:0000313" key="5">
    <source>
        <dbReference type="Proteomes" id="UP001596203"/>
    </source>
</evidence>
<dbReference type="InterPro" id="IPR025997">
    <property type="entry name" value="SBP_2_dom"/>
</dbReference>
<keyword evidence="2" id="KW-0732">Signal</keyword>
<dbReference type="PROSITE" id="PS51257">
    <property type="entry name" value="PROKAR_LIPOPROTEIN"/>
    <property type="match status" value="1"/>
</dbReference>
<dbReference type="CDD" id="cd19995">
    <property type="entry name" value="PBP1_ABC_xylose_binding-like"/>
    <property type="match status" value="1"/>
</dbReference>
<sequence>MTTRYRPRWGGLRGRRGIRGLLVVGLVVGLALVGCGDNGGEAGGGTKTGKENVANGFKIGLLLPESKTTRYETFDRPFITQKLNELCAKCQVLFQNADQDAAKQQSQAESMLTQGVKVLILDAVDVKAAGAIVNNAQSQGVPVVAYDRLATGPVTFYVSFDNRRVGQIQGQSLLDSISSGGDPKRGQIVMINGSPTDANAADFKAGAHSVLDGKVNIGQEFDTPDWSPDRAQQEMDQATTALGRDKIIGVYSANDGMAGGIIASMRGSGFNTPLPPVTGQDAELAGIQRILAGDQFMTVFKSIRPEANIAAEMAIAAATGKDFTGQDTTQRNNGTRDVTSVLLNPVAVTRDNIKDTVIKESFYTPQQICTAQFAQACTQAGIS</sequence>
<comment type="caution">
    <text evidence="4">The sequence shown here is derived from an EMBL/GenBank/DDBJ whole genome shotgun (WGS) entry which is preliminary data.</text>
</comment>
<dbReference type="SUPFAM" id="SSF53822">
    <property type="entry name" value="Periplasmic binding protein-like I"/>
    <property type="match status" value="1"/>
</dbReference>
<dbReference type="PANTHER" id="PTHR30036:SF1">
    <property type="entry name" value="D-XYLOSE-BINDING PERIPLASMIC PROTEIN"/>
    <property type="match status" value="1"/>
</dbReference>
<dbReference type="RefSeq" id="WP_377433468.1">
    <property type="nucleotide sequence ID" value="NZ_JBHSPR010000085.1"/>
</dbReference>
<dbReference type="Gene3D" id="3.40.50.2300">
    <property type="match status" value="2"/>
</dbReference>
<feature type="domain" description="Periplasmic binding protein" evidence="3">
    <location>
        <begin position="59"/>
        <end position="321"/>
    </location>
</feature>
<evidence type="ECO:0000256" key="2">
    <source>
        <dbReference type="ARBA" id="ARBA00022729"/>
    </source>
</evidence>
<dbReference type="InterPro" id="IPR050555">
    <property type="entry name" value="Bact_Solute-Bind_Prot2"/>
</dbReference>
<dbReference type="PANTHER" id="PTHR30036">
    <property type="entry name" value="D-XYLOSE-BINDING PERIPLASMIC PROTEIN"/>
    <property type="match status" value="1"/>
</dbReference>
<organism evidence="4 5">
    <name type="scientific">Plantactinospora solaniradicis</name>
    <dbReference type="NCBI Taxonomy" id="1723736"/>
    <lineage>
        <taxon>Bacteria</taxon>
        <taxon>Bacillati</taxon>
        <taxon>Actinomycetota</taxon>
        <taxon>Actinomycetes</taxon>
        <taxon>Micromonosporales</taxon>
        <taxon>Micromonosporaceae</taxon>
        <taxon>Plantactinospora</taxon>
    </lineage>
</organism>
<proteinExistence type="predicted"/>
<dbReference type="InterPro" id="IPR028082">
    <property type="entry name" value="Peripla_BP_I"/>
</dbReference>
<accession>A0ABW1KNR1</accession>
<dbReference type="EMBL" id="JBHSPR010000085">
    <property type="protein sequence ID" value="MFC6023346.1"/>
    <property type="molecule type" value="Genomic_DNA"/>
</dbReference>
<dbReference type="Pfam" id="PF13407">
    <property type="entry name" value="Peripla_BP_4"/>
    <property type="match status" value="1"/>
</dbReference>
<comment type="subcellular location">
    <subcellularLocation>
        <location evidence="1">Cell envelope</location>
    </subcellularLocation>
</comment>
<evidence type="ECO:0000256" key="1">
    <source>
        <dbReference type="ARBA" id="ARBA00004196"/>
    </source>
</evidence>
<name>A0ABW1KNR1_9ACTN</name>
<evidence type="ECO:0000259" key="3">
    <source>
        <dbReference type="Pfam" id="PF13407"/>
    </source>
</evidence>
<dbReference type="Proteomes" id="UP001596203">
    <property type="component" value="Unassembled WGS sequence"/>
</dbReference>
<protein>
    <submittedName>
        <fullName evidence="4">Sugar ABC transporter substrate-binding protein</fullName>
    </submittedName>
</protein>
<evidence type="ECO:0000313" key="4">
    <source>
        <dbReference type="EMBL" id="MFC6023346.1"/>
    </source>
</evidence>
<gene>
    <name evidence="4" type="ORF">ACFP2T_45235</name>
</gene>
<keyword evidence="5" id="KW-1185">Reference proteome</keyword>
<reference evidence="5" key="1">
    <citation type="journal article" date="2019" name="Int. J. Syst. Evol. Microbiol.">
        <title>The Global Catalogue of Microorganisms (GCM) 10K type strain sequencing project: providing services to taxonomists for standard genome sequencing and annotation.</title>
        <authorList>
            <consortium name="The Broad Institute Genomics Platform"/>
            <consortium name="The Broad Institute Genome Sequencing Center for Infectious Disease"/>
            <person name="Wu L."/>
            <person name="Ma J."/>
        </authorList>
    </citation>
    <scope>NUCLEOTIDE SEQUENCE [LARGE SCALE GENOMIC DNA]</scope>
    <source>
        <strain evidence="5">ZS-35-S2</strain>
    </source>
</reference>